<evidence type="ECO:0000256" key="9">
    <source>
        <dbReference type="ARBA" id="ARBA00029829"/>
    </source>
</evidence>
<comment type="similarity">
    <text evidence="7">Belongs to the zinc-associated anti-sigma factor (ZAS) superfamily. Anti-sigma-W factor family.</text>
</comment>
<evidence type="ECO:0000256" key="1">
    <source>
        <dbReference type="ARBA" id="ARBA00004167"/>
    </source>
</evidence>
<evidence type="ECO:0000259" key="14">
    <source>
        <dbReference type="Pfam" id="PF13490"/>
    </source>
</evidence>
<dbReference type="InterPro" id="IPR051474">
    <property type="entry name" value="Anti-sigma-K/W_factor"/>
</dbReference>
<organism evidence="15 16">
    <name type="scientific">Bhargavaea beijingensis</name>
    <dbReference type="NCBI Taxonomy" id="426756"/>
    <lineage>
        <taxon>Bacteria</taxon>
        <taxon>Bacillati</taxon>
        <taxon>Bacillota</taxon>
        <taxon>Bacilli</taxon>
        <taxon>Bacillales</taxon>
        <taxon>Caryophanaceae</taxon>
        <taxon>Bhargavaea</taxon>
    </lineage>
</organism>
<proteinExistence type="inferred from homology"/>
<dbReference type="GO" id="GO:0006417">
    <property type="term" value="P:regulation of translation"/>
    <property type="evidence" value="ECO:0007669"/>
    <property type="project" value="TreeGrafter"/>
</dbReference>
<comment type="subcellular location">
    <subcellularLocation>
        <location evidence="2">Cell membrane</location>
    </subcellularLocation>
    <subcellularLocation>
        <location evidence="1">Membrane</location>
        <topology evidence="1">Single-pass membrane protein</topology>
    </subcellularLocation>
</comment>
<evidence type="ECO:0000256" key="4">
    <source>
        <dbReference type="ARBA" id="ARBA00022692"/>
    </source>
</evidence>
<evidence type="ECO:0000256" key="5">
    <source>
        <dbReference type="ARBA" id="ARBA00022989"/>
    </source>
</evidence>
<dbReference type="InterPro" id="IPR018764">
    <property type="entry name" value="RskA_C"/>
</dbReference>
<dbReference type="InterPro" id="IPR041916">
    <property type="entry name" value="Anti_sigma_zinc_sf"/>
</dbReference>
<keyword evidence="15" id="KW-0862">Zinc</keyword>
<evidence type="ECO:0000256" key="6">
    <source>
        <dbReference type="ARBA" id="ARBA00023136"/>
    </source>
</evidence>
<gene>
    <name evidence="15" type="ORF">SAMN04488126_12448</name>
</gene>
<dbReference type="AlphaFoldDB" id="A0A1G7G8W5"/>
<dbReference type="Gene3D" id="1.10.10.1320">
    <property type="entry name" value="Anti-sigma factor, zinc-finger domain"/>
    <property type="match status" value="1"/>
</dbReference>
<dbReference type="GO" id="GO:0008270">
    <property type="term" value="F:zinc ion binding"/>
    <property type="evidence" value="ECO:0007669"/>
    <property type="project" value="UniProtKB-KW"/>
</dbReference>
<dbReference type="GO" id="GO:0016989">
    <property type="term" value="F:sigma factor antagonist activity"/>
    <property type="evidence" value="ECO:0007669"/>
    <property type="project" value="TreeGrafter"/>
</dbReference>
<feature type="domain" description="Anti-sigma K factor RskA C-terminal" evidence="13">
    <location>
        <begin position="100"/>
        <end position="233"/>
    </location>
</feature>
<evidence type="ECO:0000256" key="8">
    <source>
        <dbReference type="ARBA" id="ARBA00024438"/>
    </source>
</evidence>
<evidence type="ECO:0000256" key="7">
    <source>
        <dbReference type="ARBA" id="ARBA00024353"/>
    </source>
</evidence>
<evidence type="ECO:0000256" key="12">
    <source>
        <dbReference type="SAM" id="Phobius"/>
    </source>
</evidence>
<dbReference type="InterPro" id="IPR027383">
    <property type="entry name" value="Znf_put"/>
</dbReference>
<dbReference type="PANTHER" id="PTHR37461">
    <property type="entry name" value="ANTI-SIGMA-K FACTOR RSKA"/>
    <property type="match status" value="1"/>
</dbReference>
<keyword evidence="5 12" id="KW-1133">Transmembrane helix</keyword>
<feature type="transmembrane region" description="Helical" evidence="12">
    <location>
        <begin position="92"/>
        <end position="112"/>
    </location>
</feature>
<reference evidence="15 16" key="1">
    <citation type="submission" date="2016-10" db="EMBL/GenBank/DDBJ databases">
        <authorList>
            <person name="de Groot N.N."/>
        </authorList>
    </citation>
    <scope>NUCLEOTIDE SEQUENCE [LARGE SCALE GENOMIC DNA]</scope>
    <source>
        <strain evidence="15 16">CGMCC 1.6762</strain>
    </source>
</reference>
<dbReference type="Pfam" id="PF13490">
    <property type="entry name" value="zf-HC2"/>
    <property type="match status" value="1"/>
</dbReference>
<evidence type="ECO:0000313" key="16">
    <source>
        <dbReference type="Proteomes" id="UP000198823"/>
    </source>
</evidence>
<evidence type="ECO:0000256" key="11">
    <source>
        <dbReference type="SAM" id="MobiDB-lite"/>
    </source>
</evidence>
<feature type="domain" description="Putative zinc-finger" evidence="14">
    <location>
        <begin position="9"/>
        <end position="34"/>
    </location>
</feature>
<sequence>MDGPCKQLIPYIAGELTEKEEKQFKHHLDQCKTCSEEYSDMSGAWNFLQYDFKEKEVPAALKKEVMEYVLATESERPSSRPASWLDSLKKQFTPLTSGLVLAMAAVICFLGLNSPYFQEFKAALQTDQIATQTLNTWSFEGTDINQRELTGIAAVIQEDKSKKLIVQMRNMPALKGSEVYQVWLLKDGERENAGIFKPDRKGTGTLSFSLKKDIRFDQIGITVEPDDTSRQPRGKKVAGTG</sequence>
<evidence type="ECO:0000313" key="15">
    <source>
        <dbReference type="EMBL" id="SDE84537.1"/>
    </source>
</evidence>
<dbReference type="Proteomes" id="UP000198823">
    <property type="component" value="Unassembled WGS sequence"/>
</dbReference>
<name>A0A1G7G8W5_9BACL</name>
<evidence type="ECO:0000256" key="2">
    <source>
        <dbReference type="ARBA" id="ARBA00004236"/>
    </source>
</evidence>
<keyword evidence="6 12" id="KW-0472">Membrane</keyword>
<keyword evidence="15" id="KW-0863">Zinc-finger</keyword>
<dbReference type="PANTHER" id="PTHR37461:SF1">
    <property type="entry name" value="ANTI-SIGMA-K FACTOR RSKA"/>
    <property type="match status" value="1"/>
</dbReference>
<keyword evidence="4 12" id="KW-0812">Transmembrane</keyword>
<protein>
    <recommendedName>
        <fullName evidence="8">Anti-sigma-W factor RsiW</fullName>
    </recommendedName>
    <alternativeName>
        <fullName evidence="10">Regulator of SigK</fullName>
    </alternativeName>
    <alternativeName>
        <fullName evidence="9">Sigma-K anti-sigma factor RskA</fullName>
    </alternativeName>
</protein>
<feature type="compositionally biased region" description="Basic residues" evidence="11">
    <location>
        <begin position="232"/>
        <end position="241"/>
    </location>
</feature>
<dbReference type="OrthoDB" id="150725at2"/>
<accession>A0A1G7G8W5</accession>
<dbReference type="STRING" id="426756.SAMN04488126_12448"/>
<keyword evidence="3" id="KW-1003">Cell membrane</keyword>
<dbReference type="EMBL" id="FNAR01000024">
    <property type="protein sequence ID" value="SDE84537.1"/>
    <property type="molecule type" value="Genomic_DNA"/>
</dbReference>
<feature type="region of interest" description="Disordered" evidence="11">
    <location>
        <begin position="222"/>
        <end position="241"/>
    </location>
</feature>
<dbReference type="GO" id="GO:0005886">
    <property type="term" value="C:plasma membrane"/>
    <property type="evidence" value="ECO:0007669"/>
    <property type="project" value="UniProtKB-SubCell"/>
</dbReference>
<evidence type="ECO:0000256" key="3">
    <source>
        <dbReference type="ARBA" id="ARBA00022475"/>
    </source>
</evidence>
<evidence type="ECO:0000256" key="10">
    <source>
        <dbReference type="ARBA" id="ARBA00030803"/>
    </source>
</evidence>
<dbReference type="Pfam" id="PF10099">
    <property type="entry name" value="RskA_C"/>
    <property type="match status" value="1"/>
</dbReference>
<keyword evidence="15" id="KW-0479">Metal-binding</keyword>
<evidence type="ECO:0000259" key="13">
    <source>
        <dbReference type="Pfam" id="PF10099"/>
    </source>
</evidence>